<name>A0AAV7MMN5_PLEWA</name>
<proteinExistence type="predicted"/>
<sequence length="111" mass="12536">MRAPYPLGNYHDSYALSFGTGGPLTLEDLFEDGMLMLHSDFYQTLFLTHAKKQSYVRNHWAPQGTGPVTHKALLVLHAMGHGRHLIRWLNCGIRAHLHKYAKGYAEGYVGN</sequence>
<accession>A0AAV7MMN5</accession>
<keyword evidence="2" id="KW-1185">Reference proteome</keyword>
<evidence type="ECO:0000313" key="1">
    <source>
        <dbReference type="EMBL" id="KAJ1105036.1"/>
    </source>
</evidence>
<organism evidence="1 2">
    <name type="scientific">Pleurodeles waltl</name>
    <name type="common">Iberian ribbed newt</name>
    <dbReference type="NCBI Taxonomy" id="8319"/>
    <lineage>
        <taxon>Eukaryota</taxon>
        <taxon>Metazoa</taxon>
        <taxon>Chordata</taxon>
        <taxon>Craniata</taxon>
        <taxon>Vertebrata</taxon>
        <taxon>Euteleostomi</taxon>
        <taxon>Amphibia</taxon>
        <taxon>Batrachia</taxon>
        <taxon>Caudata</taxon>
        <taxon>Salamandroidea</taxon>
        <taxon>Salamandridae</taxon>
        <taxon>Pleurodelinae</taxon>
        <taxon>Pleurodeles</taxon>
    </lineage>
</organism>
<protein>
    <submittedName>
        <fullName evidence="1">Uncharacterized protein</fullName>
    </submittedName>
</protein>
<dbReference type="EMBL" id="JANPWB010000013">
    <property type="protein sequence ID" value="KAJ1105036.1"/>
    <property type="molecule type" value="Genomic_DNA"/>
</dbReference>
<evidence type="ECO:0000313" key="2">
    <source>
        <dbReference type="Proteomes" id="UP001066276"/>
    </source>
</evidence>
<comment type="caution">
    <text evidence="1">The sequence shown here is derived from an EMBL/GenBank/DDBJ whole genome shotgun (WGS) entry which is preliminary data.</text>
</comment>
<gene>
    <name evidence="1" type="ORF">NDU88_002444</name>
</gene>
<dbReference type="Proteomes" id="UP001066276">
    <property type="component" value="Chromosome 9"/>
</dbReference>
<dbReference type="AlphaFoldDB" id="A0AAV7MMN5"/>
<reference evidence="1" key="1">
    <citation type="journal article" date="2022" name="bioRxiv">
        <title>Sequencing and chromosome-scale assembly of the giantPleurodeles waltlgenome.</title>
        <authorList>
            <person name="Brown T."/>
            <person name="Elewa A."/>
            <person name="Iarovenko S."/>
            <person name="Subramanian E."/>
            <person name="Araus A.J."/>
            <person name="Petzold A."/>
            <person name="Susuki M."/>
            <person name="Suzuki K.-i.T."/>
            <person name="Hayashi T."/>
            <person name="Toyoda A."/>
            <person name="Oliveira C."/>
            <person name="Osipova E."/>
            <person name="Leigh N.D."/>
            <person name="Simon A."/>
            <person name="Yun M.H."/>
        </authorList>
    </citation>
    <scope>NUCLEOTIDE SEQUENCE</scope>
    <source>
        <strain evidence="1">20211129_DDA</strain>
        <tissue evidence="1">Liver</tissue>
    </source>
</reference>